<sequence length="473" mass="50581">MRQKGQEAVEYLAIIIVMLLIVGVIFVYSLDLSQRTVITEQARTAVKTLANSADFVYASGPGSKIYAEIELPANIEEEILGDNEIGYKLRMGDSLTDIYEVTKAQVTGELPTEAGRHSVALEMLDSGFVRIGAGLILSPNKIAKTILPGNSSSETLTAWNSTSASLSGITNSKSGGIDAFTSLGAISSTLDANASDSFDALFNIPSGTSSSIYSGYIAVDSNSGQGDRALVQIFVPQVLTNINVKSYSDSNYSSHSVNFGIGSTVYFEVLSYDQSAAPVSLSDLNVFVKSPSGSDVNVFRNLSAPNGRYLGTFKVPCDGASGSWTILANGKAYSAASDSNNFNVTTVEQQSFFEFDWLTASFATAGKNLVDWTIRNTGCGSITITDINVAWFNDTDNAKLKKIRLNNSEVWSGTSSGNSFLNIDDTALSAGAEWSTNNKLEFDDEVNDNSEQFILTFKFGDGSTYKTPTYSAG</sequence>
<keyword evidence="1" id="KW-0812">Transmembrane</keyword>
<organism evidence="2 3">
    <name type="scientific">Candidatus Iainarchaeum sp</name>
    <dbReference type="NCBI Taxonomy" id="3101447"/>
    <lineage>
        <taxon>Archaea</taxon>
        <taxon>Candidatus Iainarchaeota</taxon>
        <taxon>Candidatus Iainarchaeia</taxon>
        <taxon>Candidatus Iainarchaeales</taxon>
        <taxon>Candidatus Iainarchaeaceae</taxon>
        <taxon>Candidatus Iainarchaeum</taxon>
    </lineage>
</organism>
<name>A0A8T4KWP7_9ARCH</name>
<protein>
    <recommendedName>
        <fullName evidence="4">Class III signal peptide-containing protein</fullName>
    </recommendedName>
</protein>
<reference evidence="2" key="2">
    <citation type="submission" date="2021-05" db="EMBL/GenBank/DDBJ databases">
        <title>Protein family content uncovers lineage relationships and bacterial pathway maintenance mechanisms in DPANN archaea.</title>
        <authorList>
            <person name="Castelle C.J."/>
            <person name="Meheust R."/>
            <person name="Jaffe A.L."/>
            <person name="Seitz K."/>
            <person name="Gong X."/>
            <person name="Baker B.J."/>
            <person name="Banfield J.F."/>
        </authorList>
    </citation>
    <scope>NUCLEOTIDE SEQUENCE</scope>
    <source>
        <strain evidence="2">RIFCSPHIGHO2_01_FULL_AR10_44_11</strain>
    </source>
</reference>
<gene>
    <name evidence="2" type="ORF">J4415_02975</name>
</gene>
<dbReference type="EMBL" id="JAGVWD010000043">
    <property type="protein sequence ID" value="MBS3057569.1"/>
    <property type="molecule type" value="Genomic_DNA"/>
</dbReference>
<dbReference type="Gene3D" id="2.60.40.1930">
    <property type="match status" value="1"/>
</dbReference>
<dbReference type="Proteomes" id="UP000677687">
    <property type="component" value="Unassembled WGS sequence"/>
</dbReference>
<accession>A0A8T4KWP7</accession>
<feature type="transmembrane region" description="Helical" evidence="1">
    <location>
        <begin position="12"/>
        <end position="30"/>
    </location>
</feature>
<evidence type="ECO:0000313" key="3">
    <source>
        <dbReference type="Proteomes" id="UP000677687"/>
    </source>
</evidence>
<keyword evidence="1" id="KW-0472">Membrane</keyword>
<dbReference type="AlphaFoldDB" id="A0A8T4KWP7"/>
<evidence type="ECO:0000313" key="2">
    <source>
        <dbReference type="EMBL" id="MBS3057569.1"/>
    </source>
</evidence>
<keyword evidence="1" id="KW-1133">Transmembrane helix</keyword>
<comment type="caution">
    <text evidence="2">The sequence shown here is derived from an EMBL/GenBank/DDBJ whole genome shotgun (WGS) entry which is preliminary data.</text>
</comment>
<proteinExistence type="predicted"/>
<reference evidence="2" key="1">
    <citation type="submission" date="2021-03" db="EMBL/GenBank/DDBJ databases">
        <authorList>
            <person name="Jaffe A."/>
        </authorList>
    </citation>
    <scope>NUCLEOTIDE SEQUENCE</scope>
    <source>
        <strain evidence="2">RIFCSPHIGHO2_01_FULL_AR10_44_11</strain>
    </source>
</reference>
<evidence type="ECO:0000256" key="1">
    <source>
        <dbReference type="SAM" id="Phobius"/>
    </source>
</evidence>
<evidence type="ECO:0008006" key="4">
    <source>
        <dbReference type="Google" id="ProtNLM"/>
    </source>
</evidence>